<dbReference type="Proteomes" id="UP000679992">
    <property type="component" value="Unassembled WGS sequence"/>
</dbReference>
<gene>
    <name evidence="1" type="ORF">J42TS3_23410</name>
</gene>
<evidence type="ECO:0000313" key="1">
    <source>
        <dbReference type="EMBL" id="GIP53306.1"/>
    </source>
</evidence>
<name>A0ABQ4MBF4_9BACL</name>
<evidence type="ECO:0008006" key="3">
    <source>
        <dbReference type="Google" id="ProtNLM"/>
    </source>
</evidence>
<organism evidence="1 2">
    <name type="scientific">Paenibacillus vini</name>
    <dbReference type="NCBI Taxonomy" id="1476024"/>
    <lineage>
        <taxon>Bacteria</taxon>
        <taxon>Bacillati</taxon>
        <taxon>Bacillota</taxon>
        <taxon>Bacilli</taxon>
        <taxon>Bacillales</taxon>
        <taxon>Paenibacillaceae</taxon>
        <taxon>Paenibacillus</taxon>
    </lineage>
</organism>
<proteinExistence type="predicted"/>
<accession>A0ABQ4MBF4</accession>
<dbReference type="RefSeq" id="WP_213654898.1">
    <property type="nucleotide sequence ID" value="NZ_BOSL01000006.1"/>
</dbReference>
<reference evidence="1 2" key="1">
    <citation type="submission" date="2021-03" db="EMBL/GenBank/DDBJ databases">
        <title>Antimicrobial resistance genes in bacteria isolated from Japanese honey, and their potential for conferring macrolide and lincosamide resistance in the American foulbrood pathogen Paenibacillus larvae.</title>
        <authorList>
            <person name="Okamoto M."/>
            <person name="Kumagai M."/>
            <person name="Kanamori H."/>
            <person name="Takamatsu D."/>
        </authorList>
    </citation>
    <scope>NUCLEOTIDE SEQUENCE [LARGE SCALE GENOMIC DNA]</scope>
    <source>
        <strain evidence="1 2">J42TS3</strain>
    </source>
</reference>
<keyword evidence="2" id="KW-1185">Reference proteome</keyword>
<comment type="caution">
    <text evidence="1">The sequence shown here is derived from an EMBL/GenBank/DDBJ whole genome shotgun (WGS) entry which is preliminary data.</text>
</comment>
<protein>
    <recommendedName>
        <fullName evidence="3">Immunity protein 30 domain-containing protein</fullName>
    </recommendedName>
</protein>
<sequence>MFKDSDHAWNPTAEEIRIWAYSDALIPEQDWELAVNSFENIPMICSFVDDEECKHISFFLSCLYVFTGDFVRSRKNEEYNKLIELLNRIEVIAKSEELKDWIKRSKDLILNPDKYDYRFWGLGSEYVY</sequence>
<dbReference type="EMBL" id="BOSL01000006">
    <property type="protein sequence ID" value="GIP53306.1"/>
    <property type="molecule type" value="Genomic_DNA"/>
</dbReference>
<evidence type="ECO:0000313" key="2">
    <source>
        <dbReference type="Proteomes" id="UP000679992"/>
    </source>
</evidence>